<evidence type="ECO:0000313" key="4">
    <source>
        <dbReference type="Proteomes" id="UP000184089"/>
    </source>
</evidence>
<dbReference type="InterPro" id="IPR015797">
    <property type="entry name" value="NUDIX_hydrolase-like_dom_sf"/>
</dbReference>
<dbReference type="Gene3D" id="3.90.79.10">
    <property type="entry name" value="Nucleoside Triphosphate Pyrophosphohydrolase"/>
    <property type="match status" value="1"/>
</dbReference>
<evidence type="ECO:0000313" key="3">
    <source>
        <dbReference type="EMBL" id="SHF63891.1"/>
    </source>
</evidence>
<evidence type="ECO:0000259" key="2">
    <source>
        <dbReference type="PROSITE" id="PS51462"/>
    </source>
</evidence>
<comment type="caution">
    <text evidence="3">The sequence shown here is derived from an EMBL/GenBank/DDBJ whole genome shotgun (WGS) entry which is preliminary data.</text>
</comment>
<dbReference type="RefSeq" id="WP_021658553.1">
    <property type="nucleotide sequence ID" value="NZ_FQVY01000001.1"/>
</dbReference>
<feature type="domain" description="Nudix hydrolase" evidence="2">
    <location>
        <begin position="9"/>
        <end position="137"/>
    </location>
</feature>
<name>A0AAQ1MB09_9FIRM</name>
<proteinExistence type="inferred from homology"/>
<dbReference type="PANTHER" id="PTHR43736:SF1">
    <property type="entry name" value="DIHYDRONEOPTERIN TRIPHOSPHATE DIPHOSPHATASE"/>
    <property type="match status" value="1"/>
</dbReference>
<sequence>MAEREKTEPVELTNMVMVYDPQSNRAVVQRRVKSWKGVTFPGGHVEPEESLVDSAVREVREETGLAISQLEPCGVIHWSTGHGRPRYLVFLYKTCHYQGELLAATDEGAVWWQELDTLPQLDLCKNFDLYLPLFLEGGYCEVYGTGIEADDSRRITYK</sequence>
<dbReference type="PANTHER" id="PTHR43736">
    <property type="entry name" value="ADP-RIBOSE PYROPHOSPHATASE"/>
    <property type="match status" value="1"/>
</dbReference>
<dbReference type="Proteomes" id="UP000184089">
    <property type="component" value="Unassembled WGS sequence"/>
</dbReference>
<dbReference type="Pfam" id="PF00293">
    <property type="entry name" value="NUDIX"/>
    <property type="match status" value="1"/>
</dbReference>
<dbReference type="CDD" id="cd18875">
    <property type="entry name" value="NUDIX_Hydrolase"/>
    <property type="match status" value="1"/>
</dbReference>
<dbReference type="SUPFAM" id="SSF55811">
    <property type="entry name" value="Nudix"/>
    <property type="match status" value="1"/>
</dbReference>
<dbReference type="EMBL" id="FQVY01000001">
    <property type="protein sequence ID" value="SHF63891.1"/>
    <property type="molecule type" value="Genomic_DNA"/>
</dbReference>
<reference evidence="4" key="1">
    <citation type="submission" date="2016-11" db="EMBL/GenBank/DDBJ databases">
        <authorList>
            <person name="Jaros S."/>
            <person name="Januszkiewicz K."/>
            <person name="Wedrychowicz H."/>
        </authorList>
    </citation>
    <scope>NUCLEOTIDE SEQUENCE [LARGE SCALE GENOMIC DNA]</scope>
    <source>
        <strain evidence="4">DSM 4029</strain>
    </source>
</reference>
<dbReference type="InterPro" id="IPR000086">
    <property type="entry name" value="NUDIX_hydrolase_dom"/>
</dbReference>
<gene>
    <name evidence="3" type="ORF">SAMN05444424_0153</name>
</gene>
<accession>A0AAQ1MB09</accession>
<organism evidence="3 4">
    <name type="scientific">Bittarella massiliensis</name>
    <name type="common">ex Durand et al. 2017</name>
    <dbReference type="NCBI Taxonomy" id="1720313"/>
    <lineage>
        <taxon>Bacteria</taxon>
        <taxon>Bacillati</taxon>
        <taxon>Bacillota</taxon>
        <taxon>Clostridia</taxon>
        <taxon>Eubacteriales</taxon>
        <taxon>Oscillospiraceae</taxon>
        <taxon>Bittarella (ex Durand et al. 2017)</taxon>
    </lineage>
</organism>
<comment type="similarity">
    <text evidence="1">Belongs to the Nudix hydrolase family.</text>
</comment>
<dbReference type="AlphaFoldDB" id="A0AAQ1MB09"/>
<dbReference type="PROSITE" id="PS51462">
    <property type="entry name" value="NUDIX"/>
    <property type="match status" value="1"/>
</dbReference>
<evidence type="ECO:0000256" key="1">
    <source>
        <dbReference type="ARBA" id="ARBA00005582"/>
    </source>
</evidence>
<protein>
    <submittedName>
        <fullName evidence="3">8-oxo-dGTP diphosphatase</fullName>
    </submittedName>
</protein>